<comment type="caution">
    <text evidence="7">The sequence shown here is derived from an EMBL/GenBank/DDBJ whole genome shotgun (WGS) entry which is preliminary data.</text>
</comment>
<name>A0A0G0V8N4_9BACT</name>
<evidence type="ECO:0000259" key="6">
    <source>
        <dbReference type="Pfam" id="PF00266"/>
    </source>
</evidence>
<sequence>MIQDIKKQFPFLSQEKNGQPLVYFDNACMTPCPLPVLEAVDKYNREFFSCGGRSNTHFGRQIDNKVAETRELVAKFIGAGTPQEIIFTKNTTEGINLVARGLNLQAGERVLVSDREHNSDLIVWQVLQKERGIELVILPSKSDETFDLAGLETELQKGIKLVSVVYSSNLDGYTLPVEEIVKMARKYDALVMLDGAQAVPHHAVNVKKLGVDFLAFSGHKMMAPSGTGVLYGRLARLEKLSPLLSGGHSVKDSHYDNYEAEDIPARFEAGLQNYGGIIGLGEAIKFIKQVGFDFIVKQEFELNYFITRELKQIGGISFVGADDPKSRGGIVNFYHEKMDSHQLSIFLDESANILTRSGRHCVHSWYNSRGVKDSIRVSSYFYNTIDEAEKLISALKKILGLV</sequence>
<dbReference type="AlphaFoldDB" id="A0A0G0V8N4"/>
<protein>
    <recommendedName>
        <fullName evidence="6">Aminotransferase class V domain-containing protein</fullName>
    </recommendedName>
</protein>
<proteinExistence type="inferred from homology"/>
<dbReference type="Gene3D" id="3.40.640.10">
    <property type="entry name" value="Type I PLP-dependent aspartate aminotransferase-like (Major domain)"/>
    <property type="match status" value="1"/>
</dbReference>
<dbReference type="PANTHER" id="PTHR43586">
    <property type="entry name" value="CYSTEINE DESULFURASE"/>
    <property type="match status" value="1"/>
</dbReference>
<comment type="similarity">
    <text evidence="2">Belongs to the class-V pyridoxal-phosphate-dependent aminotransferase family. Csd subfamily.</text>
</comment>
<gene>
    <name evidence="7" type="ORF">UU49_C0032G0011</name>
</gene>
<comment type="catalytic activity">
    <reaction evidence="4">
        <text>(sulfur carrier)-H + L-cysteine = (sulfur carrier)-SH + L-alanine</text>
        <dbReference type="Rhea" id="RHEA:43892"/>
        <dbReference type="Rhea" id="RHEA-COMP:14737"/>
        <dbReference type="Rhea" id="RHEA-COMP:14739"/>
        <dbReference type="ChEBI" id="CHEBI:29917"/>
        <dbReference type="ChEBI" id="CHEBI:35235"/>
        <dbReference type="ChEBI" id="CHEBI:57972"/>
        <dbReference type="ChEBI" id="CHEBI:64428"/>
        <dbReference type="EC" id="2.8.1.7"/>
    </reaction>
</comment>
<dbReference type="Gene3D" id="3.90.1150.10">
    <property type="entry name" value="Aspartate Aminotransferase, domain 1"/>
    <property type="match status" value="1"/>
</dbReference>
<evidence type="ECO:0000256" key="2">
    <source>
        <dbReference type="ARBA" id="ARBA00010447"/>
    </source>
</evidence>
<dbReference type="EMBL" id="LCAV01000032">
    <property type="protein sequence ID" value="KKR97398.1"/>
    <property type="molecule type" value="Genomic_DNA"/>
</dbReference>
<dbReference type="InterPro" id="IPR015421">
    <property type="entry name" value="PyrdxlP-dep_Trfase_major"/>
</dbReference>
<dbReference type="STRING" id="1619048.UU49_C0032G0011"/>
<dbReference type="PROSITE" id="PS00595">
    <property type="entry name" value="AA_TRANSFER_CLASS_5"/>
    <property type="match status" value="1"/>
</dbReference>
<dbReference type="Pfam" id="PF00266">
    <property type="entry name" value="Aminotran_5"/>
    <property type="match status" value="1"/>
</dbReference>
<evidence type="ECO:0000256" key="3">
    <source>
        <dbReference type="ARBA" id="ARBA00022898"/>
    </source>
</evidence>
<feature type="domain" description="Aminotransferase class V" evidence="6">
    <location>
        <begin position="22"/>
        <end position="391"/>
    </location>
</feature>
<dbReference type="PANTHER" id="PTHR43586:SF8">
    <property type="entry name" value="CYSTEINE DESULFURASE 1, CHLOROPLASTIC"/>
    <property type="match status" value="1"/>
</dbReference>
<evidence type="ECO:0000313" key="7">
    <source>
        <dbReference type="EMBL" id="KKR97398.1"/>
    </source>
</evidence>
<dbReference type="SUPFAM" id="SSF53383">
    <property type="entry name" value="PLP-dependent transferases"/>
    <property type="match status" value="1"/>
</dbReference>
<dbReference type="GO" id="GO:0031071">
    <property type="term" value="F:cysteine desulfurase activity"/>
    <property type="evidence" value="ECO:0007669"/>
    <property type="project" value="UniProtKB-EC"/>
</dbReference>
<evidence type="ECO:0000256" key="1">
    <source>
        <dbReference type="ARBA" id="ARBA00001933"/>
    </source>
</evidence>
<keyword evidence="3" id="KW-0663">Pyridoxal phosphate</keyword>
<dbReference type="Proteomes" id="UP000034108">
    <property type="component" value="Unassembled WGS sequence"/>
</dbReference>
<comment type="cofactor">
    <cofactor evidence="1 5">
        <name>pyridoxal 5'-phosphate</name>
        <dbReference type="ChEBI" id="CHEBI:597326"/>
    </cofactor>
</comment>
<dbReference type="InterPro" id="IPR015422">
    <property type="entry name" value="PyrdxlP-dep_Trfase_small"/>
</dbReference>
<dbReference type="InterPro" id="IPR020578">
    <property type="entry name" value="Aminotrans_V_PyrdxlP_BS"/>
</dbReference>
<accession>A0A0G0V8N4</accession>
<evidence type="ECO:0000256" key="4">
    <source>
        <dbReference type="ARBA" id="ARBA00050776"/>
    </source>
</evidence>
<evidence type="ECO:0000256" key="5">
    <source>
        <dbReference type="RuleBase" id="RU004504"/>
    </source>
</evidence>
<dbReference type="PATRIC" id="fig|1619048.3.peg.732"/>
<organism evidence="7 8">
    <name type="scientific">Candidatus Magasanikbacteria bacterium GW2011_GWC2_41_17</name>
    <dbReference type="NCBI Taxonomy" id="1619048"/>
    <lineage>
        <taxon>Bacteria</taxon>
        <taxon>Candidatus Magasanikiibacteriota</taxon>
    </lineage>
</organism>
<evidence type="ECO:0000313" key="8">
    <source>
        <dbReference type="Proteomes" id="UP000034108"/>
    </source>
</evidence>
<reference evidence="7 8" key="1">
    <citation type="journal article" date="2015" name="Nature">
        <title>rRNA introns, odd ribosomes, and small enigmatic genomes across a large radiation of phyla.</title>
        <authorList>
            <person name="Brown C.T."/>
            <person name="Hug L.A."/>
            <person name="Thomas B.C."/>
            <person name="Sharon I."/>
            <person name="Castelle C.J."/>
            <person name="Singh A."/>
            <person name="Wilkins M.J."/>
            <person name="Williams K.H."/>
            <person name="Banfield J.F."/>
        </authorList>
    </citation>
    <scope>NUCLEOTIDE SEQUENCE [LARGE SCALE GENOMIC DNA]</scope>
</reference>
<dbReference type="InterPro" id="IPR000192">
    <property type="entry name" value="Aminotrans_V_dom"/>
</dbReference>
<dbReference type="InterPro" id="IPR015424">
    <property type="entry name" value="PyrdxlP-dep_Trfase"/>
</dbReference>